<evidence type="ECO:0000313" key="1">
    <source>
        <dbReference type="EMBL" id="QXB46039.1"/>
    </source>
</evidence>
<dbReference type="EMBL" id="CP077365">
    <property type="protein sequence ID" value="QXB46039.1"/>
    <property type="molecule type" value="Genomic_DNA"/>
</dbReference>
<protein>
    <recommendedName>
        <fullName evidence="3">Transcriptional regulator</fullName>
    </recommendedName>
</protein>
<proteinExistence type="predicted"/>
<dbReference type="Proteomes" id="UP000683517">
    <property type="component" value="Chromosome"/>
</dbReference>
<reference evidence="1 2" key="1">
    <citation type="submission" date="2021-06" db="EMBL/GenBank/DDBJ databases">
        <title>FDA dAtabase for Regulatory Grade micrObial Sequences (FDA-ARGOS): Supporting development and validation of Infectious Disease Dx tests.</title>
        <authorList>
            <person name="Sproer C."/>
            <person name="Gronow S."/>
            <person name="Severitt S."/>
            <person name="Schroder I."/>
            <person name="Tallon L."/>
            <person name="Sadzewicz L."/>
            <person name="Zhao X."/>
            <person name="Boylan J."/>
            <person name="Ott S."/>
            <person name="Bowen H."/>
            <person name="Vavikolanu K."/>
            <person name="Mehta A."/>
            <person name="Aluvathingal J."/>
            <person name="Nadendla S."/>
            <person name="Lowell S."/>
            <person name="Myers T."/>
            <person name="Yan Y."/>
        </authorList>
    </citation>
    <scope>NUCLEOTIDE SEQUENCE [LARGE SCALE GENOMIC DNA]</scope>
    <source>
        <strain evidence="1 2">FDAARGOS 1400</strain>
    </source>
</reference>
<dbReference type="RefSeq" id="WP_216984758.1">
    <property type="nucleotide sequence ID" value="NZ_CP077365.1"/>
</dbReference>
<sequence length="162" mass="18524">MNVKLELGKHDCSMSYSNVFLKSKQRNELAIQVAEWVAQGNQIKLVENKSENQIYSKQMWERSTKDGHKDKSYVDRATTTNLLSHSLIKETTAYPNHQQALLKIFAMKFGQAWDFLAANSGYALTAYQLSRIYRGRSEASLLDWNILKQSLDALGVNNESPY</sequence>
<organism evidence="1 2">
    <name type="scientific">Acinetobacter seifertii</name>
    <dbReference type="NCBI Taxonomy" id="1530123"/>
    <lineage>
        <taxon>Bacteria</taxon>
        <taxon>Pseudomonadati</taxon>
        <taxon>Pseudomonadota</taxon>
        <taxon>Gammaproteobacteria</taxon>
        <taxon>Moraxellales</taxon>
        <taxon>Moraxellaceae</taxon>
        <taxon>Acinetobacter</taxon>
        <taxon>Acinetobacter calcoaceticus/baumannii complex</taxon>
    </lineage>
</organism>
<name>A0ABX8L203_9GAMM</name>
<keyword evidence="2" id="KW-1185">Reference proteome</keyword>
<gene>
    <name evidence="1" type="ORF">I6L30_16735</name>
</gene>
<evidence type="ECO:0000313" key="2">
    <source>
        <dbReference type="Proteomes" id="UP000683517"/>
    </source>
</evidence>
<evidence type="ECO:0008006" key="3">
    <source>
        <dbReference type="Google" id="ProtNLM"/>
    </source>
</evidence>
<accession>A0ABX8L203</accession>